<organism evidence="7 8">
    <name type="scientific">Aphidius gifuensis</name>
    <name type="common">Parasitoid wasp</name>
    <dbReference type="NCBI Taxonomy" id="684658"/>
    <lineage>
        <taxon>Eukaryota</taxon>
        <taxon>Metazoa</taxon>
        <taxon>Ecdysozoa</taxon>
        <taxon>Arthropoda</taxon>
        <taxon>Hexapoda</taxon>
        <taxon>Insecta</taxon>
        <taxon>Pterygota</taxon>
        <taxon>Neoptera</taxon>
        <taxon>Endopterygota</taxon>
        <taxon>Hymenoptera</taxon>
        <taxon>Apocrita</taxon>
        <taxon>Ichneumonoidea</taxon>
        <taxon>Braconidae</taxon>
        <taxon>Aphidiinae</taxon>
        <taxon>Aphidius</taxon>
    </lineage>
</organism>
<comment type="similarity">
    <text evidence="1">Belongs to the short-chain dehydrogenases/reductases (SDR) family.</text>
</comment>
<dbReference type="Proteomes" id="UP000639338">
    <property type="component" value="Unassembled WGS sequence"/>
</dbReference>
<keyword evidence="2" id="KW-0479">Metal-binding</keyword>
<dbReference type="PANTHER" id="PTHR24322:SF736">
    <property type="entry name" value="RETINOL DEHYDROGENASE 10"/>
    <property type="match status" value="1"/>
</dbReference>
<feature type="domain" description="FYVE zinc finger" evidence="6">
    <location>
        <begin position="59"/>
        <end position="114"/>
    </location>
</feature>
<reference evidence="7 8" key="1">
    <citation type="submission" date="2020-08" db="EMBL/GenBank/DDBJ databases">
        <title>Aphidius gifuensis genome sequencing and assembly.</title>
        <authorList>
            <person name="Du Z."/>
        </authorList>
    </citation>
    <scope>NUCLEOTIDE SEQUENCE [LARGE SCALE GENOMIC DNA]</scope>
    <source>
        <strain evidence="7">YNYX2018</strain>
        <tissue evidence="7">Adults</tissue>
    </source>
</reference>
<dbReference type="Gene3D" id="3.30.40.10">
    <property type="entry name" value="Zinc/RING finger domain, C3HC4 (zinc finger)"/>
    <property type="match status" value="1"/>
</dbReference>
<evidence type="ECO:0000256" key="1">
    <source>
        <dbReference type="ARBA" id="ARBA00006484"/>
    </source>
</evidence>
<dbReference type="SUPFAM" id="SSF57903">
    <property type="entry name" value="FYVE/PHD zinc finger"/>
    <property type="match status" value="1"/>
</dbReference>
<dbReference type="GO" id="GO:0016616">
    <property type="term" value="F:oxidoreductase activity, acting on the CH-OH group of donors, NAD or NADP as acceptor"/>
    <property type="evidence" value="ECO:0007669"/>
    <property type="project" value="TreeGrafter"/>
</dbReference>
<dbReference type="InterPro" id="IPR011011">
    <property type="entry name" value="Znf_FYVE_PHD"/>
</dbReference>
<gene>
    <name evidence="7" type="ORF">HCN44_010862</name>
</gene>
<dbReference type="InterPro" id="IPR000306">
    <property type="entry name" value="Znf_FYVE"/>
</dbReference>
<keyword evidence="3" id="KW-0863">Zinc-finger</keyword>
<dbReference type="GO" id="GO:0008270">
    <property type="term" value="F:zinc ion binding"/>
    <property type="evidence" value="ECO:0007669"/>
    <property type="project" value="UniProtKB-KW"/>
</dbReference>
<keyword evidence="4" id="KW-0862">Zinc</keyword>
<dbReference type="GO" id="GO:0005811">
    <property type="term" value="C:lipid droplet"/>
    <property type="evidence" value="ECO:0007669"/>
    <property type="project" value="TreeGrafter"/>
</dbReference>
<proteinExistence type="inferred from homology"/>
<dbReference type="Pfam" id="PF01363">
    <property type="entry name" value="FYVE"/>
    <property type="match status" value="1"/>
</dbReference>
<dbReference type="InterPro" id="IPR013083">
    <property type="entry name" value="Znf_RING/FYVE/PHD"/>
</dbReference>
<dbReference type="AlphaFoldDB" id="A0A835CJT1"/>
<keyword evidence="5" id="KW-0560">Oxidoreductase</keyword>
<comment type="caution">
    <text evidence="7">The sequence shown here is derived from an EMBL/GenBank/DDBJ whole genome shotgun (WGS) entry which is preliminary data.</text>
</comment>
<dbReference type="PANTHER" id="PTHR24322">
    <property type="entry name" value="PKSB"/>
    <property type="match status" value="1"/>
</dbReference>
<sequence>MNQAFLPSMINNNHGHIVAFSSMAGVTLLWLKICCMMEALNDEVRILMGNRESNVKFTTIYPYMVNTGLCKKPKIRCCGRIFCADCSENSTPLPSEQLYNPVRVCSECFSRLHHHTSPCQCARNIIKNQDNDITEKTTITIASTTVTPTTSTTLTTTTANNNTDLTSLLCPRLKIISVSKEGCAEASLQISKSAKITTVHGDEPGSQ</sequence>
<evidence type="ECO:0000256" key="4">
    <source>
        <dbReference type="ARBA" id="ARBA00022833"/>
    </source>
</evidence>
<evidence type="ECO:0000259" key="6">
    <source>
        <dbReference type="SMART" id="SM00064"/>
    </source>
</evidence>
<dbReference type="EMBL" id="JACMRX010000009">
    <property type="protein sequence ID" value="KAF7987194.1"/>
    <property type="molecule type" value="Genomic_DNA"/>
</dbReference>
<evidence type="ECO:0000313" key="8">
    <source>
        <dbReference type="Proteomes" id="UP000639338"/>
    </source>
</evidence>
<keyword evidence="8" id="KW-1185">Reference proteome</keyword>
<protein>
    <recommendedName>
        <fullName evidence="6">FYVE zinc finger domain-containing protein</fullName>
    </recommendedName>
</protein>
<evidence type="ECO:0000313" key="7">
    <source>
        <dbReference type="EMBL" id="KAF7987194.1"/>
    </source>
</evidence>
<dbReference type="InterPro" id="IPR036291">
    <property type="entry name" value="NAD(P)-bd_dom_sf"/>
</dbReference>
<evidence type="ECO:0000256" key="5">
    <source>
        <dbReference type="ARBA" id="ARBA00023002"/>
    </source>
</evidence>
<name>A0A835CJT1_APHGI</name>
<dbReference type="OrthoDB" id="5840532at2759"/>
<dbReference type="SUPFAM" id="SSF51735">
    <property type="entry name" value="NAD(P)-binding Rossmann-fold domains"/>
    <property type="match status" value="1"/>
</dbReference>
<evidence type="ECO:0000256" key="3">
    <source>
        <dbReference type="ARBA" id="ARBA00022771"/>
    </source>
</evidence>
<dbReference type="SMART" id="SM00064">
    <property type="entry name" value="FYVE"/>
    <property type="match status" value="1"/>
</dbReference>
<evidence type="ECO:0000256" key="2">
    <source>
        <dbReference type="ARBA" id="ARBA00022723"/>
    </source>
</evidence>
<accession>A0A835CJT1</accession>